<dbReference type="InterPro" id="IPR050090">
    <property type="entry name" value="Tyrosine_recombinase_XerCD"/>
</dbReference>
<dbReference type="CDD" id="cd00397">
    <property type="entry name" value="DNA_BRE_C"/>
    <property type="match status" value="1"/>
</dbReference>
<dbReference type="InterPro" id="IPR002104">
    <property type="entry name" value="Integrase_catalytic"/>
</dbReference>
<sequence length="343" mass="39211">MPRRRSDNLRIKRRYLDWQRQAKGLSEASVDKAAAAIDRWLDYTGGSDFRRFHTEKAVGFKRHLERPKSGSHSPVSDATRESILRDLKAFFLWLADQPGYRSKIRHADAQWFTPDRRSARAAHQGQWRPHPSPEQVRAAILAMPDDTPFQRRDRSLLAFLFLTGARETAAMTVRLRHIDLANRCVHFDGKLVETKFGKRFSTFFFPVGAEIEQILCDWVGELTNGLLFGPCDPLFPKTEVRRSPTSGIFQPVGLMREPWASPAPIVKALGNAFEAIGLPRFSPHRIRNTLVDLANYHCQTPEDFKSWSQNLGHDNVLTTFHNYGTVAPGRQKEVMERFRSGST</sequence>
<feature type="domain" description="Tyr recombinase" evidence="3">
    <location>
        <begin position="126"/>
        <end position="336"/>
    </location>
</feature>
<keyword evidence="5" id="KW-1185">Reference proteome</keyword>
<dbReference type="RefSeq" id="WP_386077061.1">
    <property type="nucleotide sequence ID" value="NZ_JBHTJT010000048.1"/>
</dbReference>
<keyword evidence="1" id="KW-0229">DNA integration</keyword>
<name>A0ABW3IVK3_9RHOB</name>
<reference evidence="5" key="1">
    <citation type="journal article" date="2019" name="Int. J. Syst. Evol. Microbiol.">
        <title>The Global Catalogue of Microorganisms (GCM) 10K type strain sequencing project: providing services to taxonomists for standard genome sequencing and annotation.</title>
        <authorList>
            <consortium name="The Broad Institute Genomics Platform"/>
            <consortium name="The Broad Institute Genome Sequencing Center for Infectious Disease"/>
            <person name="Wu L."/>
            <person name="Ma J."/>
        </authorList>
    </citation>
    <scope>NUCLEOTIDE SEQUENCE [LARGE SCALE GENOMIC DNA]</scope>
    <source>
        <strain evidence="5">CCUG 60524</strain>
    </source>
</reference>
<evidence type="ECO:0000313" key="5">
    <source>
        <dbReference type="Proteomes" id="UP001597108"/>
    </source>
</evidence>
<dbReference type="Gene3D" id="1.10.443.10">
    <property type="entry name" value="Intergrase catalytic core"/>
    <property type="match status" value="1"/>
</dbReference>
<evidence type="ECO:0000256" key="2">
    <source>
        <dbReference type="ARBA" id="ARBA00023172"/>
    </source>
</evidence>
<dbReference type="SUPFAM" id="SSF56349">
    <property type="entry name" value="DNA breaking-rejoining enzymes"/>
    <property type="match status" value="1"/>
</dbReference>
<dbReference type="Proteomes" id="UP001597108">
    <property type="component" value="Unassembled WGS sequence"/>
</dbReference>
<protein>
    <submittedName>
        <fullName evidence="4">Tyrosine-type recombinase/integrase</fullName>
    </submittedName>
</protein>
<dbReference type="PROSITE" id="PS51898">
    <property type="entry name" value="TYR_RECOMBINASE"/>
    <property type="match status" value="1"/>
</dbReference>
<organism evidence="4 5">
    <name type="scientific">Tropicimonas aquimaris</name>
    <dbReference type="NCBI Taxonomy" id="914152"/>
    <lineage>
        <taxon>Bacteria</taxon>
        <taxon>Pseudomonadati</taxon>
        <taxon>Pseudomonadota</taxon>
        <taxon>Alphaproteobacteria</taxon>
        <taxon>Rhodobacterales</taxon>
        <taxon>Roseobacteraceae</taxon>
        <taxon>Tropicimonas</taxon>
    </lineage>
</organism>
<evidence type="ECO:0000313" key="4">
    <source>
        <dbReference type="EMBL" id="MFD0981823.1"/>
    </source>
</evidence>
<evidence type="ECO:0000259" key="3">
    <source>
        <dbReference type="PROSITE" id="PS51898"/>
    </source>
</evidence>
<dbReference type="PANTHER" id="PTHR30349:SF64">
    <property type="entry name" value="PROPHAGE INTEGRASE INTD-RELATED"/>
    <property type="match status" value="1"/>
</dbReference>
<proteinExistence type="predicted"/>
<dbReference type="InterPro" id="IPR013762">
    <property type="entry name" value="Integrase-like_cat_sf"/>
</dbReference>
<dbReference type="EMBL" id="JBHTJT010000048">
    <property type="protein sequence ID" value="MFD0981823.1"/>
    <property type="molecule type" value="Genomic_DNA"/>
</dbReference>
<keyword evidence="2" id="KW-0233">DNA recombination</keyword>
<evidence type="ECO:0000256" key="1">
    <source>
        <dbReference type="ARBA" id="ARBA00022908"/>
    </source>
</evidence>
<comment type="caution">
    <text evidence="4">The sequence shown here is derived from an EMBL/GenBank/DDBJ whole genome shotgun (WGS) entry which is preliminary data.</text>
</comment>
<dbReference type="InterPro" id="IPR011010">
    <property type="entry name" value="DNA_brk_join_enz"/>
</dbReference>
<gene>
    <name evidence="4" type="ORF">ACFQ2S_19485</name>
</gene>
<dbReference type="PANTHER" id="PTHR30349">
    <property type="entry name" value="PHAGE INTEGRASE-RELATED"/>
    <property type="match status" value="1"/>
</dbReference>
<accession>A0ABW3IVK3</accession>